<feature type="transmembrane region" description="Helical" evidence="1">
    <location>
        <begin position="95"/>
        <end position="113"/>
    </location>
</feature>
<protein>
    <recommendedName>
        <fullName evidence="4">Neurotransmitter-gated ion-channel transmembrane domain-containing protein</fullName>
    </recommendedName>
</protein>
<evidence type="ECO:0000313" key="3">
    <source>
        <dbReference type="Proteomes" id="UP000271889"/>
    </source>
</evidence>
<keyword evidence="1" id="KW-0812">Transmembrane</keyword>
<dbReference type="EMBL" id="UYRV01026564">
    <property type="protein sequence ID" value="VDK79495.1"/>
    <property type="molecule type" value="Genomic_DNA"/>
</dbReference>
<dbReference type="OrthoDB" id="5975154at2759"/>
<dbReference type="Gene3D" id="1.20.58.390">
    <property type="entry name" value="Neurotransmitter-gated ion-channel transmembrane domain"/>
    <property type="match status" value="1"/>
</dbReference>
<keyword evidence="1" id="KW-0472">Membrane</keyword>
<evidence type="ECO:0000313" key="2">
    <source>
        <dbReference type="EMBL" id="VDK79495.1"/>
    </source>
</evidence>
<reference evidence="2 3" key="1">
    <citation type="submission" date="2018-11" db="EMBL/GenBank/DDBJ databases">
        <authorList>
            <consortium name="Pathogen Informatics"/>
        </authorList>
    </citation>
    <scope>NUCLEOTIDE SEQUENCE [LARGE SCALE GENOMIC DNA]</scope>
</reference>
<feature type="non-terminal residue" evidence="2">
    <location>
        <position position="1"/>
    </location>
</feature>
<name>A0A3P6TF58_CYLGO</name>
<proteinExistence type="predicted"/>
<keyword evidence="3" id="KW-1185">Reference proteome</keyword>
<gene>
    <name evidence="2" type="ORF">CGOC_LOCUS7586</name>
</gene>
<dbReference type="SUPFAM" id="SSF90112">
    <property type="entry name" value="Neurotransmitter-gated ion-channel transmembrane pore"/>
    <property type="match status" value="1"/>
</dbReference>
<dbReference type="InterPro" id="IPR038050">
    <property type="entry name" value="Neuro_actylchol_rec"/>
</dbReference>
<dbReference type="AlphaFoldDB" id="A0A3P6TF58"/>
<dbReference type="GO" id="GO:0016020">
    <property type="term" value="C:membrane"/>
    <property type="evidence" value="ECO:0007669"/>
    <property type="project" value="InterPro"/>
</dbReference>
<accession>A0A3P6TF58</accession>
<organism evidence="2 3">
    <name type="scientific">Cylicostephanus goldi</name>
    <name type="common">Nematode worm</name>
    <dbReference type="NCBI Taxonomy" id="71465"/>
    <lineage>
        <taxon>Eukaryota</taxon>
        <taxon>Metazoa</taxon>
        <taxon>Ecdysozoa</taxon>
        <taxon>Nematoda</taxon>
        <taxon>Chromadorea</taxon>
        <taxon>Rhabditida</taxon>
        <taxon>Rhabditina</taxon>
        <taxon>Rhabditomorpha</taxon>
        <taxon>Strongyloidea</taxon>
        <taxon>Strongylidae</taxon>
        <taxon>Cylicostephanus</taxon>
    </lineage>
</organism>
<evidence type="ECO:0000256" key="1">
    <source>
        <dbReference type="SAM" id="Phobius"/>
    </source>
</evidence>
<evidence type="ECO:0008006" key="4">
    <source>
        <dbReference type="Google" id="ProtNLM"/>
    </source>
</evidence>
<dbReference type="Proteomes" id="UP000271889">
    <property type="component" value="Unassembled WGS sequence"/>
</dbReference>
<sequence>VTIHSFDHPFIPFHSSFINTFNLFNSIIFQHARLPLIDEDTPEERAKKVGDPILHNVVIDLLETVQCIRQEMLTQEHVNRIRKEWQMLARMLEKLLMWLFIICTIIFATVMLYDAQDPPIITDELMKDRAK</sequence>
<dbReference type="GO" id="GO:0006811">
    <property type="term" value="P:monoatomic ion transport"/>
    <property type="evidence" value="ECO:0007669"/>
    <property type="project" value="InterPro"/>
</dbReference>
<keyword evidence="1" id="KW-1133">Transmembrane helix</keyword>
<dbReference type="InterPro" id="IPR036719">
    <property type="entry name" value="Neuro-gated_channel_TM_sf"/>
</dbReference>